<dbReference type="PROSITE" id="PS50164">
    <property type="entry name" value="GIY_YIG"/>
    <property type="match status" value="1"/>
</dbReference>
<reference evidence="3" key="1">
    <citation type="journal article" date="2014" name="Front. Microbiol.">
        <title>High frequency of phylogenetically diverse reductive dehalogenase-homologous genes in deep subseafloor sedimentary metagenomes.</title>
        <authorList>
            <person name="Kawai M."/>
            <person name="Futagami T."/>
            <person name="Toyoda A."/>
            <person name="Takaki Y."/>
            <person name="Nishi S."/>
            <person name="Hori S."/>
            <person name="Arai W."/>
            <person name="Tsubouchi T."/>
            <person name="Morono Y."/>
            <person name="Uchiyama I."/>
            <person name="Ito T."/>
            <person name="Fujiyama A."/>
            <person name="Inagaki F."/>
            <person name="Takami H."/>
        </authorList>
    </citation>
    <scope>NUCLEOTIDE SEQUENCE</scope>
    <source>
        <strain evidence="3">Expedition CK06-06</strain>
    </source>
</reference>
<feature type="domain" description="GIY-YIG" evidence="2">
    <location>
        <begin position="21"/>
        <end position="95"/>
    </location>
</feature>
<evidence type="ECO:0000259" key="2">
    <source>
        <dbReference type="PROSITE" id="PS50164"/>
    </source>
</evidence>
<comment type="caution">
    <text evidence="3">The sequence shown here is derived from an EMBL/GenBank/DDBJ whole genome shotgun (WGS) entry which is preliminary data.</text>
</comment>
<gene>
    <name evidence="3" type="ORF">S01H1_73955</name>
</gene>
<evidence type="ECO:0000256" key="1">
    <source>
        <dbReference type="SAM" id="MobiDB-lite"/>
    </source>
</evidence>
<proteinExistence type="predicted"/>
<dbReference type="InterPro" id="IPR035901">
    <property type="entry name" value="GIY-YIG_endonuc_sf"/>
</dbReference>
<dbReference type="AlphaFoldDB" id="X0XC83"/>
<accession>X0XC83</accession>
<dbReference type="InterPro" id="IPR000305">
    <property type="entry name" value="GIY-YIG_endonuc"/>
</dbReference>
<evidence type="ECO:0000313" key="3">
    <source>
        <dbReference type="EMBL" id="GAG33017.1"/>
    </source>
</evidence>
<dbReference type="SUPFAM" id="SSF82771">
    <property type="entry name" value="GIY-YIG endonuclease"/>
    <property type="match status" value="1"/>
</dbReference>
<dbReference type="EMBL" id="BARS01049442">
    <property type="protein sequence ID" value="GAG33017.1"/>
    <property type="molecule type" value="Genomic_DNA"/>
</dbReference>
<protein>
    <recommendedName>
        <fullName evidence="2">GIY-YIG domain-containing protein</fullName>
    </recommendedName>
</protein>
<feature type="region of interest" description="Disordered" evidence="1">
    <location>
        <begin position="78"/>
        <end position="97"/>
    </location>
</feature>
<organism evidence="3">
    <name type="scientific">marine sediment metagenome</name>
    <dbReference type="NCBI Taxonomy" id="412755"/>
    <lineage>
        <taxon>unclassified sequences</taxon>
        <taxon>metagenomes</taxon>
        <taxon>ecological metagenomes</taxon>
    </lineage>
</organism>
<name>X0XC83_9ZZZZ</name>
<sequence>MNKFSHKGSFTKRNIDKIPVDKPIIYKIKNLAGENVYTGIAKKGRVPKRLGEHLPGSKDAIPGAKTFSIKQKLSIESAKREEKRVIKDENPKYNEQE</sequence>